<accession>A0AAD1U9P7</accession>
<feature type="region of interest" description="Disordered" evidence="1">
    <location>
        <begin position="350"/>
        <end position="408"/>
    </location>
</feature>
<evidence type="ECO:0000256" key="1">
    <source>
        <dbReference type="SAM" id="MobiDB-lite"/>
    </source>
</evidence>
<dbReference type="EMBL" id="CAMPGE010005089">
    <property type="protein sequence ID" value="CAI2363935.1"/>
    <property type="molecule type" value="Genomic_DNA"/>
</dbReference>
<feature type="compositionally biased region" description="Polar residues" evidence="1">
    <location>
        <begin position="350"/>
        <end position="359"/>
    </location>
</feature>
<evidence type="ECO:0000313" key="3">
    <source>
        <dbReference type="Proteomes" id="UP001295684"/>
    </source>
</evidence>
<comment type="caution">
    <text evidence="2">The sequence shown here is derived from an EMBL/GenBank/DDBJ whole genome shotgun (WGS) entry which is preliminary data.</text>
</comment>
<proteinExistence type="predicted"/>
<gene>
    <name evidence="2" type="ORF">ECRASSUSDP1_LOCUS5275</name>
</gene>
<organism evidence="2 3">
    <name type="scientific">Euplotes crassus</name>
    <dbReference type="NCBI Taxonomy" id="5936"/>
    <lineage>
        <taxon>Eukaryota</taxon>
        <taxon>Sar</taxon>
        <taxon>Alveolata</taxon>
        <taxon>Ciliophora</taxon>
        <taxon>Intramacronucleata</taxon>
        <taxon>Spirotrichea</taxon>
        <taxon>Hypotrichia</taxon>
        <taxon>Euplotida</taxon>
        <taxon>Euplotidae</taxon>
        <taxon>Moneuplotes</taxon>
    </lineage>
</organism>
<evidence type="ECO:0000313" key="2">
    <source>
        <dbReference type="EMBL" id="CAI2363935.1"/>
    </source>
</evidence>
<protein>
    <submittedName>
        <fullName evidence="2">Uncharacterized protein</fullName>
    </submittedName>
</protein>
<keyword evidence="3" id="KW-1185">Reference proteome</keyword>
<reference evidence="2" key="1">
    <citation type="submission" date="2023-07" db="EMBL/GenBank/DDBJ databases">
        <authorList>
            <consortium name="AG Swart"/>
            <person name="Singh M."/>
            <person name="Singh A."/>
            <person name="Seah K."/>
            <person name="Emmerich C."/>
        </authorList>
    </citation>
    <scope>NUCLEOTIDE SEQUENCE</scope>
    <source>
        <strain evidence="2">DP1</strain>
    </source>
</reference>
<sequence>MPTENDLIMNPITGKMNIGKNVDSYEEFINSHKGKSAFTKDDVFYNRLSNYAKEAMKKGNKILNFSQTPDSGTLLSFNRSEDRAPKGKKKIFLGGRIIDNNYNFHPEQDSDRLACFDTMGQYDSSDRKGKANNFKNFIKRLKENKPKKQLIQVDKDDFTSGHGTLKNNDIQGSSPAKFQRGRKLFVDRNSIKTVLGQSPGKYHGFAHDYTQGGTYASDVNQNIIISDFSNYSKKKVANLNYDVKDKEEGSFPHILTRSNLSSEYLLNRSLNTGKFPNENEVYSNLSSKNRMHPQLSINNGGFRYGREKRDMHLSKSLATNDRHISMANAENKKLSKDLDQGAYSQDRLQNHFASRNASKTDGEGYQYPTMERQGKNQINLAQRSEVLRTGPDRNGYNYSNERSFDDRGQKSYHNLKQNLDNSASNHRVGGKKLFSQNLKNLNYIDYLKQFK</sequence>
<dbReference type="AlphaFoldDB" id="A0AAD1U9P7"/>
<dbReference type="Proteomes" id="UP001295684">
    <property type="component" value="Unassembled WGS sequence"/>
</dbReference>
<name>A0AAD1U9P7_EUPCR</name>